<evidence type="ECO:0000256" key="1">
    <source>
        <dbReference type="SAM" id="MobiDB-lite"/>
    </source>
</evidence>
<protein>
    <submittedName>
        <fullName evidence="2">Uncharacterized protein</fullName>
    </submittedName>
</protein>
<evidence type="ECO:0000313" key="3">
    <source>
        <dbReference type="Proteomes" id="UP001163846"/>
    </source>
</evidence>
<feature type="region of interest" description="Disordered" evidence="1">
    <location>
        <begin position="56"/>
        <end position="135"/>
    </location>
</feature>
<dbReference type="AlphaFoldDB" id="A0AA38P0N2"/>
<name>A0AA38P0N2_9AGAR</name>
<comment type="caution">
    <text evidence="2">The sequence shown here is derived from an EMBL/GenBank/DDBJ whole genome shotgun (WGS) entry which is preliminary data.</text>
</comment>
<dbReference type="Proteomes" id="UP001163846">
    <property type="component" value="Unassembled WGS sequence"/>
</dbReference>
<proteinExistence type="predicted"/>
<reference evidence="2" key="1">
    <citation type="submission" date="2022-08" db="EMBL/GenBank/DDBJ databases">
        <authorList>
            <consortium name="DOE Joint Genome Institute"/>
            <person name="Min B."/>
            <person name="Riley R."/>
            <person name="Sierra-Patev S."/>
            <person name="Naranjo-Ortiz M."/>
            <person name="Looney B."/>
            <person name="Konkel Z."/>
            <person name="Slot J.C."/>
            <person name="Sakamoto Y."/>
            <person name="Steenwyk J.L."/>
            <person name="Rokas A."/>
            <person name="Carro J."/>
            <person name="Camarero S."/>
            <person name="Ferreira P."/>
            <person name="Molpeceres G."/>
            <person name="Ruiz-Duenas F.J."/>
            <person name="Serrano A."/>
            <person name="Henrissat B."/>
            <person name="Drula E."/>
            <person name="Hughes K.W."/>
            <person name="Mata J.L."/>
            <person name="Ishikawa N.K."/>
            <person name="Vargas-Isla R."/>
            <person name="Ushijima S."/>
            <person name="Smith C.A."/>
            <person name="Ahrendt S."/>
            <person name="Andreopoulos W."/>
            <person name="He G."/>
            <person name="Labutti K."/>
            <person name="Lipzen A."/>
            <person name="Ng V."/>
            <person name="Sandor L."/>
            <person name="Barry K."/>
            <person name="Martinez A.T."/>
            <person name="Xiao Y."/>
            <person name="Gibbons J.G."/>
            <person name="Terashima K."/>
            <person name="Hibbett D.S."/>
            <person name="Grigoriev I.V."/>
        </authorList>
    </citation>
    <scope>NUCLEOTIDE SEQUENCE</scope>
    <source>
        <strain evidence="2">TFB9207</strain>
    </source>
</reference>
<gene>
    <name evidence="2" type="ORF">F5878DRAFT_373455</name>
</gene>
<evidence type="ECO:0000313" key="2">
    <source>
        <dbReference type="EMBL" id="KAJ3834127.1"/>
    </source>
</evidence>
<dbReference type="EMBL" id="MU806577">
    <property type="protein sequence ID" value="KAJ3834127.1"/>
    <property type="molecule type" value="Genomic_DNA"/>
</dbReference>
<feature type="compositionally biased region" description="Basic and acidic residues" evidence="1">
    <location>
        <begin position="71"/>
        <end position="88"/>
    </location>
</feature>
<organism evidence="2 3">
    <name type="scientific">Lentinula raphanica</name>
    <dbReference type="NCBI Taxonomy" id="153919"/>
    <lineage>
        <taxon>Eukaryota</taxon>
        <taxon>Fungi</taxon>
        <taxon>Dikarya</taxon>
        <taxon>Basidiomycota</taxon>
        <taxon>Agaricomycotina</taxon>
        <taxon>Agaricomycetes</taxon>
        <taxon>Agaricomycetidae</taxon>
        <taxon>Agaricales</taxon>
        <taxon>Marasmiineae</taxon>
        <taxon>Omphalotaceae</taxon>
        <taxon>Lentinula</taxon>
    </lineage>
</organism>
<accession>A0AA38P0N2</accession>
<keyword evidence="3" id="KW-1185">Reference proteome</keyword>
<sequence length="441" mass="48251">MSVQDESVGTVSSRCQKVVDDANAGRITSVEARQKLESEGISGEVLQSYLVQLQRLPEGSGRAPDSEDNNSVDRGRTPEGLDEDQRQEFRRRRAEIVGRAQGVGGDPSQGATQAGVGVPTNEGNPAAPEPNKDSFLSDSSVLAQQLKAIERLVGGEGGSISPSTLNSLPHLREKAMSTGDPHVDETLRTKRVYLREQSMDSLVDLFQSQLLTDPLPRSIWRLILRDEYISFEKLLAGIDPGYDHRDEGKDFGAGYTLIKNDHLSAKKPVVSELDWNRAFGAWKNAVVEAYPHRSAELSNYGTTISNLFRNFAHDPSIPIRTDHEVRERYHKSPFRLDDLSRIQAAVLALVHRSSMGGKNKRSSDSSIGGRASKRVTGAICLNWNASRCDDPCANGRRHGICSVCGGKHRAFDSGDCKGEFIVRRARSLADKQASAGSSTRA</sequence>